<dbReference type="Gene3D" id="1.10.246.90">
    <property type="entry name" value="Nop domain"/>
    <property type="match status" value="1"/>
</dbReference>
<keyword evidence="4" id="KW-0539">Nucleus</keyword>
<dbReference type="InterPro" id="IPR036070">
    <property type="entry name" value="Nop_dom_sf"/>
</dbReference>
<dbReference type="PANTHER" id="PTHR10894:SF0">
    <property type="entry name" value="NUCLEOLAR PROTEIN 56"/>
    <property type="match status" value="1"/>
</dbReference>
<dbReference type="InterPro" id="IPR045056">
    <property type="entry name" value="Nop56/Nop58"/>
</dbReference>
<sequence>MATVFLLFETAAGYVLNEVMNWEQIGHDAVLEEMVMNAEQFSEIVKFKAMQPFDTAAIALENMQSIVEGQVTDLLYSFLSLNLPKSNYSLAVVEPTLGKNLSNRGFSVIYDSNILELVRGCRMYQMDNIAKLAFGPTGFDITSFQVGLGHSYTRNKLQIDPNRNDKPIVNCVATLDSSTKSSNTYSMRVREWYGCHFPELCKIVTEQKPFCQMVQLIRDKNAFDFSNRMNEIIEIVKDEEVAQNIKKAANMSIGQELTEEDMQMICDLAGHVILMHDMKDHQEVYLSQKLSKTAPNLSLVAGDYVSARLISHAGSLVNVAKLPSSTIQILGAEKALFRALKTRTNTPKYGILYQSTIVGKATKKHKGKAARYLANKCAIAARIDCFSDNSSNEMGQQMLDQLHQRMVHLEAGLGK</sequence>
<dbReference type="FunFam" id="1.10.246.90:FF:000001">
    <property type="entry name" value="Nucleolar protein 56"/>
    <property type="match status" value="1"/>
</dbReference>
<dbReference type="AlphaFoldDB" id="A0AAD9UN81"/>
<evidence type="ECO:0000256" key="3">
    <source>
        <dbReference type="ARBA" id="ARBA00022517"/>
    </source>
</evidence>
<reference evidence="7" key="1">
    <citation type="journal article" date="2023" name="Nat. Microbiol.">
        <title>Babesia duncani multi-omics identifies virulence factors and drug targets.</title>
        <authorList>
            <person name="Singh P."/>
            <person name="Lonardi S."/>
            <person name="Liang Q."/>
            <person name="Vydyam P."/>
            <person name="Khabirova E."/>
            <person name="Fang T."/>
            <person name="Gihaz S."/>
            <person name="Thekkiniath J."/>
            <person name="Munshi M."/>
            <person name="Abel S."/>
            <person name="Ciampossin L."/>
            <person name="Batugedara G."/>
            <person name="Gupta M."/>
            <person name="Lu X.M."/>
            <person name="Lenz T."/>
            <person name="Chakravarty S."/>
            <person name="Cornillot E."/>
            <person name="Hu Y."/>
            <person name="Ma W."/>
            <person name="Gonzalez L.M."/>
            <person name="Sanchez S."/>
            <person name="Estrada K."/>
            <person name="Sanchez-Flores A."/>
            <person name="Montero E."/>
            <person name="Harb O.S."/>
            <person name="Le Roch K.G."/>
            <person name="Mamoun C.B."/>
        </authorList>
    </citation>
    <scope>NUCLEOTIDE SEQUENCE</scope>
    <source>
        <strain evidence="7">WA1</strain>
    </source>
</reference>
<organism evidence="7 8">
    <name type="scientific">Babesia duncani</name>
    <dbReference type="NCBI Taxonomy" id="323732"/>
    <lineage>
        <taxon>Eukaryota</taxon>
        <taxon>Sar</taxon>
        <taxon>Alveolata</taxon>
        <taxon>Apicomplexa</taxon>
        <taxon>Aconoidasida</taxon>
        <taxon>Piroplasmida</taxon>
        <taxon>Babesiidae</taxon>
        <taxon>Babesia</taxon>
    </lineage>
</organism>
<gene>
    <name evidence="7" type="ORF">BdWA1_002382</name>
</gene>
<dbReference type="SUPFAM" id="SSF89124">
    <property type="entry name" value="Nop domain"/>
    <property type="match status" value="1"/>
</dbReference>
<protein>
    <recommendedName>
        <fullName evidence="5">Nucleolar protein 56</fullName>
    </recommendedName>
</protein>
<evidence type="ECO:0000259" key="6">
    <source>
        <dbReference type="PROSITE" id="PS51358"/>
    </source>
</evidence>
<dbReference type="GO" id="GO:0030515">
    <property type="term" value="F:snoRNA binding"/>
    <property type="evidence" value="ECO:0007669"/>
    <property type="project" value="InterPro"/>
</dbReference>
<name>A0AAD9UN81_9APIC</name>
<proteinExistence type="inferred from homology"/>
<evidence type="ECO:0000256" key="5">
    <source>
        <dbReference type="ARBA" id="ARBA00040742"/>
    </source>
</evidence>
<keyword evidence="3" id="KW-0690">Ribosome biogenesis</keyword>
<evidence type="ECO:0000313" key="7">
    <source>
        <dbReference type="EMBL" id="KAK2195788.1"/>
    </source>
</evidence>
<dbReference type="PANTHER" id="PTHR10894">
    <property type="entry name" value="NUCLEOLAR PROTEIN 5 NUCLEOLAR PROTEIN NOP5 NOP58"/>
    <property type="match status" value="1"/>
</dbReference>
<dbReference type="InterPro" id="IPR042239">
    <property type="entry name" value="Nop_C"/>
</dbReference>
<dbReference type="Gene3D" id="1.10.287.4070">
    <property type="match status" value="1"/>
</dbReference>
<comment type="caution">
    <text evidence="7">The sequence shown here is derived from an EMBL/GenBank/DDBJ whole genome shotgun (WGS) entry which is preliminary data.</text>
</comment>
<dbReference type="Pfam" id="PF01798">
    <property type="entry name" value="Nop"/>
    <property type="match status" value="1"/>
</dbReference>
<dbReference type="InterPro" id="IPR012976">
    <property type="entry name" value="NOSIC"/>
</dbReference>
<accession>A0AAD9UN81</accession>
<dbReference type="EMBL" id="JALLKP010000003">
    <property type="protein sequence ID" value="KAK2195788.1"/>
    <property type="molecule type" value="Genomic_DNA"/>
</dbReference>
<dbReference type="KEGG" id="bdw:94336680"/>
<evidence type="ECO:0000256" key="4">
    <source>
        <dbReference type="ARBA" id="ARBA00023242"/>
    </source>
</evidence>
<evidence type="ECO:0000256" key="2">
    <source>
        <dbReference type="ARBA" id="ARBA00009211"/>
    </source>
</evidence>
<keyword evidence="8" id="KW-1185">Reference proteome</keyword>
<dbReference type="PROSITE" id="PS51358">
    <property type="entry name" value="NOP"/>
    <property type="match status" value="1"/>
</dbReference>
<evidence type="ECO:0000256" key="1">
    <source>
        <dbReference type="ARBA" id="ARBA00004604"/>
    </source>
</evidence>
<dbReference type="RefSeq" id="XP_067802631.1">
    <property type="nucleotide sequence ID" value="XM_067947409.1"/>
</dbReference>
<dbReference type="GeneID" id="94336680"/>
<comment type="subcellular location">
    <subcellularLocation>
        <location evidence="1">Nucleus</location>
        <location evidence="1">Nucleolus</location>
    </subcellularLocation>
</comment>
<feature type="domain" description="Nop" evidence="6">
    <location>
        <begin position="293"/>
        <end position="411"/>
    </location>
</feature>
<dbReference type="SMART" id="SM00931">
    <property type="entry name" value="NOSIC"/>
    <property type="match status" value="1"/>
</dbReference>
<dbReference type="GO" id="GO:0032040">
    <property type="term" value="C:small-subunit processome"/>
    <property type="evidence" value="ECO:0007669"/>
    <property type="project" value="InterPro"/>
</dbReference>
<dbReference type="Pfam" id="PF08156">
    <property type="entry name" value="NOP5NT"/>
    <property type="match status" value="1"/>
</dbReference>
<evidence type="ECO:0000313" key="8">
    <source>
        <dbReference type="Proteomes" id="UP001214638"/>
    </source>
</evidence>
<dbReference type="Proteomes" id="UP001214638">
    <property type="component" value="Unassembled WGS sequence"/>
</dbReference>
<dbReference type="InterPro" id="IPR002687">
    <property type="entry name" value="Nop_dom"/>
</dbReference>
<dbReference type="GO" id="GO:0031428">
    <property type="term" value="C:box C/D methylation guide snoRNP complex"/>
    <property type="evidence" value="ECO:0007669"/>
    <property type="project" value="InterPro"/>
</dbReference>
<comment type="similarity">
    <text evidence="2">Belongs to the NOP5/NOP56 family.</text>
</comment>
<dbReference type="InterPro" id="IPR012974">
    <property type="entry name" value="NOP58/56_N"/>
</dbReference>
<dbReference type="GO" id="GO:0042254">
    <property type="term" value="P:ribosome biogenesis"/>
    <property type="evidence" value="ECO:0007669"/>
    <property type="project" value="UniProtKB-KW"/>
</dbReference>